<evidence type="ECO:0000313" key="1">
    <source>
        <dbReference type="EMBL" id="MDH1506913.1"/>
    </source>
</evidence>
<dbReference type="Gene3D" id="1.10.238.160">
    <property type="match status" value="1"/>
</dbReference>
<dbReference type="Proteomes" id="UP001161704">
    <property type="component" value="Unassembled WGS sequence"/>
</dbReference>
<protein>
    <submittedName>
        <fullName evidence="1">AlpA family phage regulatory protein</fullName>
    </submittedName>
</protein>
<organism evidence="1 2">
    <name type="scientific">Aeromonas caviae</name>
    <name type="common">Aeromonas punctata</name>
    <dbReference type="NCBI Taxonomy" id="648"/>
    <lineage>
        <taxon>Bacteria</taxon>
        <taxon>Pseudomonadati</taxon>
        <taxon>Pseudomonadota</taxon>
        <taxon>Gammaproteobacteria</taxon>
        <taxon>Aeromonadales</taxon>
        <taxon>Aeromonadaceae</taxon>
        <taxon>Aeromonas</taxon>
    </lineage>
</organism>
<accession>A0AA42RAD9</accession>
<dbReference type="EMBL" id="JAOCIZ010000087">
    <property type="protein sequence ID" value="MDH1506913.1"/>
    <property type="molecule type" value="Genomic_DNA"/>
</dbReference>
<comment type="caution">
    <text evidence="1">The sequence shown here is derived from an EMBL/GenBank/DDBJ whole genome shotgun (WGS) entry which is preliminary data.</text>
</comment>
<gene>
    <name evidence="1" type="ORF">N5I20_17830</name>
</gene>
<dbReference type="InterPro" id="IPR010260">
    <property type="entry name" value="AlpA"/>
</dbReference>
<reference evidence="1" key="1">
    <citation type="submission" date="2022-09" db="EMBL/GenBank/DDBJ databases">
        <title>Intensive care unit water sources are persistently colonized with multi-drug resistant bacteria and are the site of extensive horizontal gene transfer of antibiotic resistance genes.</title>
        <authorList>
            <person name="Diorio-Toth L."/>
        </authorList>
    </citation>
    <scope>NUCLEOTIDE SEQUENCE</scope>
    <source>
        <strain evidence="1">GD03710</strain>
    </source>
</reference>
<dbReference type="Pfam" id="PF05930">
    <property type="entry name" value="Phage_AlpA"/>
    <property type="match status" value="1"/>
</dbReference>
<evidence type="ECO:0000313" key="2">
    <source>
        <dbReference type="Proteomes" id="UP001161704"/>
    </source>
</evidence>
<sequence length="66" mass="7572">MAMKNYLINNDVEGCALSKTTIYRLMKHELLPKPIKLTGRRAVGWRSSGIDHWASTVSYEAEARYE</sequence>
<name>A0AA42RAD9_AERCA</name>
<dbReference type="AlphaFoldDB" id="A0AA42RAD9"/>
<dbReference type="RefSeq" id="WP_073351771.1">
    <property type="nucleotide sequence ID" value="NZ_JAEHJB010000057.1"/>
</dbReference>
<proteinExistence type="predicted"/>